<dbReference type="GO" id="GO:0005886">
    <property type="term" value="C:plasma membrane"/>
    <property type="evidence" value="ECO:0007669"/>
    <property type="project" value="TreeGrafter"/>
</dbReference>
<reference evidence="8" key="1">
    <citation type="submission" date="2022-02" db="EMBL/GenBank/DDBJ databases">
        <authorList>
            <person name="Henning P.M."/>
            <person name="McCubbin A.G."/>
            <person name="Shore J.S."/>
        </authorList>
    </citation>
    <scope>NUCLEOTIDE SEQUENCE</scope>
    <source>
        <strain evidence="8">F60SS</strain>
        <tissue evidence="8">Leaves</tissue>
    </source>
</reference>
<evidence type="ECO:0000259" key="7">
    <source>
        <dbReference type="PROSITE" id="PS51485"/>
    </source>
</evidence>
<reference evidence="8" key="2">
    <citation type="journal article" date="2023" name="Plants (Basel)">
        <title>Annotation of the Turnera subulata (Passifloraceae) Draft Genome Reveals the S-Locus Evolved after the Divergence of Turneroideae from Passifloroideae in a Stepwise Manner.</title>
        <authorList>
            <person name="Henning P.M."/>
            <person name="Roalson E.H."/>
            <person name="Mir W."/>
            <person name="McCubbin A.G."/>
            <person name="Shore J.S."/>
        </authorList>
    </citation>
    <scope>NUCLEOTIDE SEQUENCE</scope>
    <source>
        <strain evidence="8">F60SS</strain>
    </source>
</reference>
<accession>A0A9Q0JQL6</accession>
<evidence type="ECO:0000256" key="3">
    <source>
        <dbReference type="ARBA" id="ARBA00022982"/>
    </source>
</evidence>
<proteinExistence type="predicted"/>
<evidence type="ECO:0000256" key="4">
    <source>
        <dbReference type="ARBA" id="ARBA00023008"/>
    </source>
</evidence>
<feature type="domain" description="Phytocyanin" evidence="7">
    <location>
        <begin position="28"/>
        <end position="127"/>
    </location>
</feature>
<keyword evidence="9" id="KW-1185">Reference proteome</keyword>
<evidence type="ECO:0000256" key="5">
    <source>
        <dbReference type="ARBA" id="ARBA00023180"/>
    </source>
</evidence>
<gene>
    <name evidence="8" type="ORF">Tsubulata_019572</name>
</gene>
<keyword evidence="5" id="KW-0325">Glycoprotein</keyword>
<dbReference type="FunFam" id="2.60.40.420:FF:000003">
    <property type="entry name" value="Blue copper"/>
    <property type="match status" value="1"/>
</dbReference>
<dbReference type="PANTHER" id="PTHR33021:SF339">
    <property type="entry name" value="OS07G0570600 PROTEIN"/>
    <property type="match status" value="1"/>
</dbReference>
<keyword evidence="3" id="KW-0249">Electron transport</keyword>
<feature type="signal peptide" evidence="6">
    <location>
        <begin position="1"/>
        <end position="26"/>
    </location>
</feature>
<dbReference type="Pfam" id="PF02298">
    <property type="entry name" value="Cu_bind_like"/>
    <property type="match status" value="1"/>
</dbReference>
<dbReference type="EMBL" id="JAKUCV010000302">
    <property type="protein sequence ID" value="KAJ4850528.1"/>
    <property type="molecule type" value="Genomic_DNA"/>
</dbReference>
<evidence type="ECO:0000256" key="2">
    <source>
        <dbReference type="ARBA" id="ARBA00022723"/>
    </source>
</evidence>
<keyword evidence="1" id="KW-0813">Transport</keyword>
<dbReference type="CDD" id="cd04216">
    <property type="entry name" value="Phytocyanin"/>
    <property type="match status" value="1"/>
</dbReference>
<sequence>MANNRVSFLVVVMMLVLMALSPLVCSATMYSIGDFGEWTLGIDYNDWASSKSSHVGDTIVFRFDHKVDNVVQVSKQDYESCNASSPLNIYITGHDDIILRSAGDSYFLSGFPGECQGGLKVRISVEPSSPTPPTIMTPTPPTTIPGFITSFSLHLQSALLSATNEHPEDTCRLTPVHHLLLQLGLVC</sequence>
<evidence type="ECO:0000256" key="6">
    <source>
        <dbReference type="SAM" id="SignalP"/>
    </source>
</evidence>
<dbReference type="GO" id="GO:0009055">
    <property type="term" value="F:electron transfer activity"/>
    <property type="evidence" value="ECO:0007669"/>
    <property type="project" value="InterPro"/>
</dbReference>
<dbReference type="OrthoDB" id="1933492at2759"/>
<dbReference type="PANTHER" id="PTHR33021">
    <property type="entry name" value="BLUE COPPER PROTEIN"/>
    <property type="match status" value="1"/>
</dbReference>
<dbReference type="Gene3D" id="2.60.40.420">
    <property type="entry name" value="Cupredoxins - blue copper proteins"/>
    <property type="match status" value="1"/>
</dbReference>
<dbReference type="InterPro" id="IPR008972">
    <property type="entry name" value="Cupredoxin"/>
</dbReference>
<evidence type="ECO:0000313" key="9">
    <source>
        <dbReference type="Proteomes" id="UP001141552"/>
    </source>
</evidence>
<dbReference type="InterPro" id="IPR003245">
    <property type="entry name" value="Phytocyanin_dom"/>
</dbReference>
<dbReference type="GO" id="GO:0046872">
    <property type="term" value="F:metal ion binding"/>
    <property type="evidence" value="ECO:0007669"/>
    <property type="project" value="UniProtKB-KW"/>
</dbReference>
<dbReference type="InterPro" id="IPR039391">
    <property type="entry name" value="Phytocyanin-like"/>
</dbReference>
<evidence type="ECO:0000256" key="1">
    <source>
        <dbReference type="ARBA" id="ARBA00022448"/>
    </source>
</evidence>
<keyword evidence="6" id="KW-0732">Signal</keyword>
<dbReference type="AlphaFoldDB" id="A0A9Q0JQL6"/>
<name>A0A9Q0JQL6_9ROSI</name>
<feature type="chain" id="PRO_5040185708" description="Phytocyanin domain-containing protein" evidence="6">
    <location>
        <begin position="27"/>
        <end position="187"/>
    </location>
</feature>
<dbReference type="SUPFAM" id="SSF49503">
    <property type="entry name" value="Cupredoxins"/>
    <property type="match status" value="1"/>
</dbReference>
<keyword evidence="2" id="KW-0479">Metal-binding</keyword>
<comment type="caution">
    <text evidence="8">The sequence shown here is derived from an EMBL/GenBank/DDBJ whole genome shotgun (WGS) entry which is preliminary data.</text>
</comment>
<evidence type="ECO:0000313" key="8">
    <source>
        <dbReference type="EMBL" id="KAJ4850528.1"/>
    </source>
</evidence>
<dbReference type="PROSITE" id="PS51485">
    <property type="entry name" value="PHYTOCYANIN"/>
    <property type="match status" value="1"/>
</dbReference>
<keyword evidence="4" id="KW-0186">Copper</keyword>
<protein>
    <recommendedName>
        <fullName evidence="7">Phytocyanin domain-containing protein</fullName>
    </recommendedName>
</protein>
<dbReference type="Proteomes" id="UP001141552">
    <property type="component" value="Unassembled WGS sequence"/>
</dbReference>
<organism evidence="8 9">
    <name type="scientific">Turnera subulata</name>
    <dbReference type="NCBI Taxonomy" id="218843"/>
    <lineage>
        <taxon>Eukaryota</taxon>
        <taxon>Viridiplantae</taxon>
        <taxon>Streptophyta</taxon>
        <taxon>Embryophyta</taxon>
        <taxon>Tracheophyta</taxon>
        <taxon>Spermatophyta</taxon>
        <taxon>Magnoliopsida</taxon>
        <taxon>eudicotyledons</taxon>
        <taxon>Gunneridae</taxon>
        <taxon>Pentapetalae</taxon>
        <taxon>rosids</taxon>
        <taxon>fabids</taxon>
        <taxon>Malpighiales</taxon>
        <taxon>Passifloraceae</taxon>
        <taxon>Turnera</taxon>
    </lineage>
</organism>